<reference evidence="8 9" key="1">
    <citation type="journal article" date="2015" name="BMC Genomics">
        <title>Genome mining reveals unlocked bioactive potential of marine Gram-negative bacteria.</title>
        <authorList>
            <person name="Machado H."/>
            <person name="Sonnenschein E.C."/>
            <person name="Melchiorsen J."/>
            <person name="Gram L."/>
        </authorList>
    </citation>
    <scope>NUCLEOTIDE SEQUENCE [LARGE SCALE GENOMIC DNA]</scope>
    <source>
        <strain evidence="8 9">S4054</strain>
    </source>
</reference>
<organism evidence="8 9">
    <name type="scientific">Pseudoalteromonas luteoviolacea S4054</name>
    <dbReference type="NCBI Taxonomy" id="1129367"/>
    <lineage>
        <taxon>Bacteria</taxon>
        <taxon>Pseudomonadati</taxon>
        <taxon>Pseudomonadota</taxon>
        <taxon>Gammaproteobacteria</taxon>
        <taxon>Alteromonadales</taxon>
        <taxon>Pseudoalteromonadaceae</taxon>
        <taxon>Pseudoalteromonas</taxon>
    </lineage>
</organism>
<dbReference type="EMBL" id="AUXW01000090">
    <property type="protein sequence ID" value="KKE84907.1"/>
    <property type="molecule type" value="Genomic_DNA"/>
</dbReference>
<feature type="domain" description="EamA" evidence="7">
    <location>
        <begin position="150"/>
        <end position="286"/>
    </location>
</feature>
<feature type="transmembrane region" description="Helical" evidence="6">
    <location>
        <begin position="188"/>
        <end position="207"/>
    </location>
</feature>
<feature type="domain" description="EamA" evidence="7">
    <location>
        <begin position="5"/>
        <end position="135"/>
    </location>
</feature>
<dbReference type="RefSeq" id="WP_046354902.1">
    <property type="nucleotide sequence ID" value="NZ_AUXW01000090.1"/>
</dbReference>
<dbReference type="AlphaFoldDB" id="A0A0F6AFB9"/>
<evidence type="ECO:0000259" key="7">
    <source>
        <dbReference type="Pfam" id="PF00892"/>
    </source>
</evidence>
<evidence type="ECO:0000256" key="4">
    <source>
        <dbReference type="ARBA" id="ARBA00022989"/>
    </source>
</evidence>
<feature type="transmembrane region" description="Helical" evidence="6">
    <location>
        <begin position="63"/>
        <end position="82"/>
    </location>
</feature>
<feature type="transmembrane region" description="Helical" evidence="6">
    <location>
        <begin position="213"/>
        <end position="232"/>
    </location>
</feature>
<dbReference type="InterPro" id="IPR050638">
    <property type="entry name" value="AA-Vitamin_Transporters"/>
</dbReference>
<dbReference type="InterPro" id="IPR000620">
    <property type="entry name" value="EamA_dom"/>
</dbReference>
<keyword evidence="5 6" id="KW-0472">Membrane</keyword>
<dbReference type="PATRIC" id="fig|1129367.4.peg.1113"/>
<dbReference type="Pfam" id="PF00892">
    <property type="entry name" value="EamA"/>
    <property type="match status" value="2"/>
</dbReference>
<feature type="transmembrane region" description="Helical" evidence="6">
    <location>
        <begin position="149"/>
        <end position="168"/>
    </location>
</feature>
<dbReference type="PANTHER" id="PTHR32322">
    <property type="entry name" value="INNER MEMBRANE TRANSPORTER"/>
    <property type="match status" value="1"/>
</dbReference>
<comment type="caution">
    <text evidence="8">The sequence shown here is derived from an EMBL/GenBank/DDBJ whole genome shotgun (WGS) entry which is preliminary data.</text>
</comment>
<feature type="transmembrane region" description="Helical" evidence="6">
    <location>
        <begin position="244"/>
        <end position="262"/>
    </location>
</feature>
<evidence type="ECO:0000256" key="6">
    <source>
        <dbReference type="SAM" id="Phobius"/>
    </source>
</evidence>
<evidence type="ECO:0000256" key="5">
    <source>
        <dbReference type="ARBA" id="ARBA00023136"/>
    </source>
</evidence>
<proteinExistence type="inferred from homology"/>
<evidence type="ECO:0000313" key="8">
    <source>
        <dbReference type="EMBL" id="KKE84907.1"/>
    </source>
</evidence>
<feature type="transmembrane region" description="Helical" evidence="6">
    <location>
        <begin position="118"/>
        <end position="137"/>
    </location>
</feature>
<name>A0A0F6AFB9_9GAMM</name>
<evidence type="ECO:0000313" key="9">
    <source>
        <dbReference type="Proteomes" id="UP000033434"/>
    </source>
</evidence>
<feature type="transmembrane region" description="Helical" evidence="6">
    <location>
        <begin position="5"/>
        <end position="21"/>
    </location>
</feature>
<dbReference type="PANTHER" id="PTHR32322:SF2">
    <property type="entry name" value="EAMA DOMAIN-CONTAINING PROTEIN"/>
    <property type="match status" value="1"/>
</dbReference>
<keyword evidence="4 6" id="KW-1133">Transmembrane helix</keyword>
<evidence type="ECO:0000256" key="1">
    <source>
        <dbReference type="ARBA" id="ARBA00004141"/>
    </source>
</evidence>
<comment type="subcellular location">
    <subcellularLocation>
        <location evidence="1">Membrane</location>
        <topology evidence="1">Multi-pass membrane protein</topology>
    </subcellularLocation>
</comment>
<feature type="transmembrane region" description="Helical" evidence="6">
    <location>
        <begin position="33"/>
        <end position="51"/>
    </location>
</feature>
<dbReference type="InterPro" id="IPR037185">
    <property type="entry name" value="EmrE-like"/>
</dbReference>
<evidence type="ECO:0000256" key="2">
    <source>
        <dbReference type="ARBA" id="ARBA00007362"/>
    </source>
</evidence>
<sequence length="308" mass="34294">MRNWLLYIMTVLIWGSTWLAIEFQLGQVNEVVSLFYRFAISAICMWGFVLWRKLPMQFNLTDHGFFILLAIGNFGLNYLLLYWAQGTLSSAMASIAFSFMLILNMINTRLFFAKPIAFKSYVGAGLGVTGIVCLFWHELGGTDLSSATLIGLVLALLGTFAASLGNMVSIRNSNRKIGVLEGNAWGMLYSSLLLGAYTLFSPLSFVIEADTSYWASLLYLAIFGTVIAFACYFSLLKNIGPERASYIIVLFPIVAVILSTLFEGFTWQVNTFIGFGLICAGNLLVLLPKQILTKYMPFSAAKHYHHPH</sequence>
<keyword evidence="3 6" id="KW-0812">Transmembrane</keyword>
<dbReference type="GO" id="GO:0016020">
    <property type="term" value="C:membrane"/>
    <property type="evidence" value="ECO:0007669"/>
    <property type="project" value="UniProtKB-SubCell"/>
</dbReference>
<dbReference type="Proteomes" id="UP000033434">
    <property type="component" value="Unassembled WGS sequence"/>
</dbReference>
<protein>
    <recommendedName>
        <fullName evidence="7">EamA domain-containing protein</fullName>
    </recommendedName>
</protein>
<feature type="transmembrane region" description="Helical" evidence="6">
    <location>
        <begin position="88"/>
        <end position="106"/>
    </location>
</feature>
<dbReference type="SUPFAM" id="SSF103481">
    <property type="entry name" value="Multidrug resistance efflux transporter EmrE"/>
    <property type="match status" value="2"/>
</dbReference>
<gene>
    <name evidence="8" type="ORF">N479_07365</name>
</gene>
<feature type="transmembrane region" description="Helical" evidence="6">
    <location>
        <begin position="268"/>
        <end position="287"/>
    </location>
</feature>
<comment type="similarity">
    <text evidence="2">Belongs to the EamA transporter family.</text>
</comment>
<evidence type="ECO:0000256" key="3">
    <source>
        <dbReference type="ARBA" id="ARBA00022692"/>
    </source>
</evidence>
<accession>A0A0F6AFB9</accession>